<dbReference type="Gene3D" id="3.40.50.1240">
    <property type="entry name" value="Phosphoglycerate mutase-like"/>
    <property type="match status" value="1"/>
</dbReference>
<dbReference type="AlphaFoldDB" id="A0A024GDF7"/>
<organism evidence="1 2">
    <name type="scientific">Albugo candida</name>
    <dbReference type="NCBI Taxonomy" id="65357"/>
    <lineage>
        <taxon>Eukaryota</taxon>
        <taxon>Sar</taxon>
        <taxon>Stramenopiles</taxon>
        <taxon>Oomycota</taxon>
        <taxon>Peronosporomycetes</taxon>
        <taxon>Albuginales</taxon>
        <taxon>Albuginaceae</taxon>
        <taxon>Albugo</taxon>
    </lineage>
</organism>
<dbReference type="OrthoDB" id="354304at2759"/>
<name>A0A024GDF7_9STRA</name>
<dbReference type="InterPro" id="IPR029033">
    <property type="entry name" value="His_PPase_superfam"/>
</dbReference>
<keyword evidence="2" id="KW-1185">Reference proteome</keyword>
<sequence>MSYGQFEGQGHENHQGFHSIVKQWRSGQYDQRFLGGECPLDVVARGIPKITEIMHQAAAQDHIMIVAHGRFNKIILSQCLYGNLEHMHDFEQENTCINVLDYDRASQRYEEVVINSIQHLPRQLASHDQQHRKRVHR</sequence>
<dbReference type="SUPFAM" id="SSF53254">
    <property type="entry name" value="Phosphoglycerate mutase-like"/>
    <property type="match status" value="1"/>
</dbReference>
<dbReference type="InParanoid" id="A0A024GDF7"/>
<comment type="caution">
    <text evidence="1">The sequence shown here is derived from an EMBL/GenBank/DDBJ whole genome shotgun (WGS) entry which is preliminary data.</text>
</comment>
<accession>A0A024GDF7</accession>
<protein>
    <recommendedName>
        <fullName evidence="3">Phosphoglycerate mutase (2,3-diphosphoglycerate-dependent)</fullName>
    </recommendedName>
</protein>
<evidence type="ECO:0000313" key="2">
    <source>
        <dbReference type="Proteomes" id="UP000053237"/>
    </source>
</evidence>
<dbReference type="Pfam" id="PF00300">
    <property type="entry name" value="His_Phos_1"/>
    <property type="match status" value="1"/>
</dbReference>
<dbReference type="InterPro" id="IPR013078">
    <property type="entry name" value="His_Pase_superF_clade-1"/>
</dbReference>
<gene>
    <name evidence="1" type="ORF">BN9_051730</name>
</gene>
<evidence type="ECO:0008006" key="3">
    <source>
        <dbReference type="Google" id="ProtNLM"/>
    </source>
</evidence>
<evidence type="ECO:0000313" key="1">
    <source>
        <dbReference type="EMBL" id="CCI44364.1"/>
    </source>
</evidence>
<dbReference type="EMBL" id="CAIX01000069">
    <property type="protein sequence ID" value="CCI44364.1"/>
    <property type="molecule type" value="Genomic_DNA"/>
</dbReference>
<dbReference type="Proteomes" id="UP000053237">
    <property type="component" value="Unassembled WGS sequence"/>
</dbReference>
<proteinExistence type="predicted"/>
<reference evidence="1 2" key="1">
    <citation type="submission" date="2012-05" db="EMBL/GenBank/DDBJ databases">
        <title>Recombination and specialization in a pathogen metapopulation.</title>
        <authorList>
            <person name="Gardiner A."/>
            <person name="Kemen E."/>
            <person name="Schultz-Larsen T."/>
            <person name="MacLean D."/>
            <person name="Van Oosterhout C."/>
            <person name="Jones J.D.G."/>
        </authorList>
    </citation>
    <scope>NUCLEOTIDE SEQUENCE [LARGE SCALE GENOMIC DNA]</scope>
    <source>
        <strain evidence="1 2">Ac Nc2</strain>
    </source>
</reference>